<dbReference type="SMART" id="SM00382">
    <property type="entry name" value="AAA"/>
    <property type="match status" value="1"/>
</dbReference>
<dbReference type="InterPro" id="IPR017871">
    <property type="entry name" value="ABC_transporter-like_CS"/>
</dbReference>
<dbReference type="InterPro" id="IPR003593">
    <property type="entry name" value="AAA+_ATPase"/>
</dbReference>
<accession>A0A6I2U2V0</accession>
<reference evidence="5 6" key="1">
    <citation type="submission" date="2019-08" db="EMBL/GenBank/DDBJ databases">
        <title>In-depth cultivation of the pig gut microbiome towards novel bacterial diversity and tailored functional studies.</title>
        <authorList>
            <person name="Wylensek D."/>
            <person name="Hitch T.C.A."/>
            <person name="Clavel T."/>
        </authorList>
    </citation>
    <scope>NUCLEOTIDE SEQUENCE [LARGE SCALE GENOMIC DNA]</scope>
    <source>
        <strain evidence="5 6">WCA3-601-WT-6J</strain>
    </source>
</reference>
<feature type="domain" description="ABC transporter" evidence="4">
    <location>
        <begin position="56"/>
        <end position="299"/>
    </location>
</feature>
<dbReference type="InterPro" id="IPR027417">
    <property type="entry name" value="P-loop_NTPase"/>
</dbReference>
<dbReference type="AlphaFoldDB" id="A0A6I2U2V0"/>
<evidence type="ECO:0000313" key="5">
    <source>
        <dbReference type="EMBL" id="MST91376.1"/>
    </source>
</evidence>
<proteinExistence type="predicted"/>
<dbReference type="PROSITE" id="PS50893">
    <property type="entry name" value="ABC_TRANSPORTER_2"/>
    <property type="match status" value="1"/>
</dbReference>
<dbReference type="SUPFAM" id="SSF52540">
    <property type="entry name" value="P-loop containing nucleoside triphosphate hydrolases"/>
    <property type="match status" value="1"/>
</dbReference>
<dbReference type="Pfam" id="PF00005">
    <property type="entry name" value="ABC_tran"/>
    <property type="match status" value="1"/>
</dbReference>
<dbReference type="PROSITE" id="PS00211">
    <property type="entry name" value="ABC_TRANSPORTER_1"/>
    <property type="match status" value="1"/>
</dbReference>
<evidence type="ECO:0000259" key="4">
    <source>
        <dbReference type="PROSITE" id="PS50893"/>
    </source>
</evidence>
<name>A0A6I2U2V0_9FIRM</name>
<dbReference type="Proteomes" id="UP000431913">
    <property type="component" value="Unassembled WGS sequence"/>
</dbReference>
<organism evidence="5 6">
    <name type="scientific">Ruthenibacterium lactatiformans</name>
    <dbReference type="NCBI Taxonomy" id="1550024"/>
    <lineage>
        <taxon>Bacteria</taxon>
        <taxon>Bacillati</taxon>
        <taxon>Bacillota</taxon>
        <taxon>Clostridia</taxon>
        <taxon>Eubacteriales</taxon>
        <taxon>Oscillospiraceae</taxon>
        <taxon>Ruthenibacterium</taxon>
    </lineage>
</organism>
<dbReference type="PANTHER" id="PTHR43776">
    <property type="entry name" value="TRANSPORT ATP-BINDING PROTEIN"/>
    <property type="match status" value="1"/>
</dbReference>
<dbReference type="GO" id="GO:0055085">
    <property type="term" value="P:transmembrane transport"/>
    <property type="evidence" value="ECO:0007669"/>
    <property type="project" value="UniProtKB-ARBA"/>
</dbReference>
<sequence length="301" mass="34076">MIFRLRRNARTLLRLCAKDALSRAAKQNRFWNARRMNTPRLCWKQACYAERGESMLVAEQIAKTYRGKGKSSLVHAVHPTSLTFENGRRYALVGESGSGKTTLARMLTGITRPSSGRITLDGQDVFSFRDRRELYKKVQLVFQDAGSSLNPQMTVYDLIAEPLRNLLSLSGKAEHEKVAMLMERMRLPPELGRRKPRELSGGQQKRVSFARAIGIAPALIILDEAISGLDVIIRKEILELLSDFQEDSGCSFLLITHDIDVALFMADTIFVMKDGTIIERVNYSGSTDCFKHEYSRRLLCK</sequence>
<evidence type="ECO:0000256" key="1">
    <source>
        <dbReference type="ARBA" id="ARBA00022448"/>
    </source>
</evidence>
<dbReference type="CDD" id="cd03257">
    <property type="entry name" value="ABC_NikE_OppD_transporters"/>
    <property type="match status" value="1"/>
</dbReference>
<protein>
    <submittedName>
        <fullName evidence="5">ABC transporter ATP-binding protein</fullName>
    </submittedName>
</protein>
<evidence type="ECO:0000256" key="3">
    <source>
        <dbReference type="ARBA" id="ARBA00022840"/>
    </source>
</evidence>
<gene>
    <name evidence="5" type="ORF">FYJ76_05395</name>
</gene>
<evidence type="ECO:0000256" key="2">
    <source>
        <dbReference type="ARBA" id="ARBA00022741"/>
    </source>
</evidence>
<keyword evidence="1" id="KW-0813">Transport</keyword>
<comment type="caution">
    <text evidence="5">The sequence shown here is derived from an EMBL/GenBank/DDBJ whole genome shotgun (WGS) entry which is preliminary data.</text>
</comment>
<dbReference type="InterPro" id="IPR050319">
    <property type="entry name" value="ABC_transp_ATP-bind"/>
</dbReference>
<dbReference type="GO" id="GO:0005524">
    <property type="term" value="F:ATP binding"/>
    <property type="evidence" value="ECO:0007669"/>
    <property type="project" value="UniProtKB-KW"/>
</dbReference>
<keyword evidence="2" id="KW-0547">Nucleotide-binding</keyword>
<evidence type="ECO:0000313" key="6">
    <source>
        <dbReference type="Proteomes" id="UP000431913"/>
    </source>
</evidence>
<dbReference type="GO" id="GO:0016887">
    <property type="term" value="F:ATP hydrolysis activity"/>
    <property type="evidence" value="ECO:0007669"/>
    <property type="project" value="InterPro"/>
</dbReference>
<dbReference type="InterPro" id="IPR003439">
    <property type="entry name" value="ABC_transporter-like_ATP-bd"/>
</dbReference>
<dbReference type="Gene3D" id="3.40.50.300">
    <property type="entry name" value="P-loop containing nucleotide triphosphate hydrolases"/>
    <property type="match status" value="1"/>
</dbReference>
<dbReference type="EMBL" id="VUNJ01000004">
    <property type="protein sequence ID" value="MST91376.1"/>
    <property type="molecule type" value="Genomic_DNA"/>
</dbReference>
<keyword evidence="3 5" id="KW-0067">ATP-binding</keyword>